<dbReference type="GO" id="GO:0016616">
    <property type="term" value="F:oxidoreductase activity, acting on the CH-OH group of donors, NAD or NADP as acceptor"/>
    <property type="evidence" value="ECO:0007669"/>
    <property type="project" value="TreeGrafter"/>
</dbReference>
<comment type="similarity">
    <text evidence="2">Belongs to the NAD(P)-dependent epimerase/dehydratase family. Dihydroflavonol-4-reductase subfamily.</text>
</comment>
<keyword evidence="1" id="KW-0560">Oxidoreductase</keyword>
<dbReference type="EMBL" id="ML978069">
    <property type="protein sequence ID" value="KAF2015296.1"/>
    <property type="molecule type" value="Genomic_DNA"/>
</dbReference>
<dbReference type="AlphaFoldDB" id="A0A6A5XQX3"/>
<proteinExistence type="inferred from homology"/>
<dbReference type="InterPro" id="IPR050425">
    <property type="entry name" value="NAD(P)_dehydrat-like"/>
</dbReference>
<organism evidence="4 5">
    <name type="scientific">Aaosphaeria arxii CBS 175.79</name>
    <dbReference type="NCBI Taxonomy" id="1450172"/>
    <lineage>
        <taxon>Eukaryota</taxon>
        <taxon>Fungi</taxon>
        <taxon>Dikarya</taxon>
        <taxon>Ascomycota</taxon>
        <taxon>Pezizomycotina</taxon>
        <taxon>Dothideomycetes</taxon>
        <taxon>Pleosporomycetidae</taxon>
        <taxon>Pleosporales</taxon>
        <taxon>Pleosporales incertae sedis</taxon>
        <taxon>Aaosphaeria</taxon>
    </lineage>
</organism>
<evidence type="ECO:0000256" key="1">
    <source>
        <dbReference type="ARBA" id="ARBA00023002"/>
    </source>
</evidence>
<evidence type="ECO:0000313" key="5">
    <source>
        <dbReference type="Proteomes" id="UP000799778"/>
    </source>
</evidence>
<reference evidence="4" key="1">
    <citation type="journal article" date="2020" name="Stud. Mycol.">
        <title>101 Dothideomycetes genomes: a test case for predicting lifestyles and emergence of pathogens.</title>
        <authorList>
            <person name="Haridas S."/>
            <person name="Albert R."/>
            <person name="Binder M."/>
            <person name="Bloem J."/>
            <person name="Labutti K."/>
            <person name="Salamov A."/>
            <person name="Andreopoulos B."/>
            <person name="Baker S."/>
            <person name="Barry K."/>
            <person name="Bills G."/>
            <person name="Bluhm B."/>
            <person name="Cannon C."/>
            <person name="Castanera R."/>
            <person name="Culley D."/>
            <person name="Daum C."/>
            <person name="Ezra D."/>
            <person name="Gonzalez J."/>
            <person name="Henrissat B."/>
            <person name="Kuo A."/>
            <person name="Liang C."/>
            <person name="Lipzen A."/>
            <person name="Lutzoni F."/>
            <person name="Magnuson J."/>
            <person name="Mondo S."/>
            <person name="Nolan M."/>
            <person name="Ohm R."/>
            <person name="Pangilinan J."/>
            <person name="Park H.-J."/>
            <person name="Ramirez L."/>
            <person name="Alfaro M."/>
            <person name="Sun H."/>
            <person name="Tritt A."/>
            <person name="Yoshinaga Y."/>
            <person name="Zwiers L.-H."/>
            <person name="Turgeon B."/>
            <person name="Goodwin S."/>
            <person name="Spatafora J."/>
            <person name="Crous P."/>
            <person name="Grigoriev I."/>
        </authorList>
    </citation>
    <scope>NUCLEOTIDE SEQUENCE</scope>
    <source>
        <strain evidence="4">CBS 175.79</strain>
    </source>
</reference>
<dbReference type="RefSeq" id="XP_033383635.1">
    <property type="nucleotide sequence ID" value="XM_033533807.1"/>
</dbReference>
<name>A0A6A5XQX3_9PLEO</name>
<dbReference type="Proteomes" id="UP000799778">
    <property type="component" value="Unassembled WGS sequence"/>
</dbReference>
<dbReference type="PANTHER" id="PTHR10366">
    <property type="entry name" value="NAD DEPENDENT EPIMERASE/DEHYDRATASE"/>
    <property type="match status" value="1"/>
</dbReference>
<evidence type="ECO:0000259" key="3">
    <source>
        <dbReference type="Pfam" id="PF01370"/>
    </source>
</evidence>
<dbReference type="Pfam" id="PF01370">
    <property type="entry name" value="Epimerase"/>
    <property type="match status" value="1"/>
</dbReference>
<sequence length="358" mass="38930">MASALVAITGANGTIGYHSVLHALRSGYRVRCVVRREEAVEQIKRGPSIRKFEDSIEYSIVPDNTAPGAYDDAFSGAKYVVHIAGVWPKPNYHPDNEIWHPFVQSLENVLSSAKKSGTVARIVVTQAGAGLVNPSSPSTPGTSFTKLLNEHVQINTTTAAFRPPLASPHHAYSGAKAYCMQYLQSLRKDPDLPFSIVQVIPGTVIGPSELITSSADAYAQMDRMSRALLFSDQTPRYAFGFVSVLDCARVHVEALSASNVPDYGIPDYFVAAATTPAGKTAEEIWTEVADVIAERYPKEVADGVFTIGRDRVPSEMPYRVDSTETARLLLGGRPIQGLLESVLEVTEWFVKLRSEMGA</sequence>
<protein>
    <submittedName>
        <fullName evidence="4">NAD(P)-binding protein</fullName>
    </submittedName>
</protein>
<feature type="domain" description="NAD-dependent epimerase/dehydratase" evidence="3">
    <location>
        <begin position="6"/>
        <end position="257"/>
    </location>
</feature>
<evidence type="ECO:0000256" key="2">
    <source>
        <dbReference type="ARBA" id="ARBA00023445"/>
    </source>
</evidence>
<gene>
    <name evidence="4" type="ORF">BU24DRAFT_491560</name>
</gene>
<evidence type="ECO:0000313" key="4">
    <source>
        <dbReference type="EMBL" id="KAF2015296.1"/>
    </source>
</evidence>
<dbReference type="InterPro" id="IPR001509">
    <property type="entry name" value="Epimerase_deHydtase"/>
</dbReference>
<dbReference type="GeneID" id="54291204"/>
<dbReference type="OrthoDB" id="2735536at2759"/>
<accession>A0A6A5XQX3</accession>
<keyword evidence="5" id="KW-1185">Reference proteome</keyword>
<dbReference type="PANTHER" id="PTHR10366:SF564">
    <property type="entry name" value="STEROL-4-ALPHA-CARBOXYLATE 3-DEHYDROGENASE, DECARBOXYLATING"/>
    <property type="match status" value="1"/>
</dbReference>
<dbReference type="InterPro" id="IPR036291">
    <property type="entry name" value="NAD(P)-bd_dom_sf"/>
</dbReference>
<dbReference type="Gene3D" id="3.40.50.720">
    <property type="entry name" value="NAD(P)-binding Rossmann-like Domain"/>
    <property type="match status" value="1"/>
</dbReference>
<dbReference type="SUPFAM" id="SSF51735">
    <property type="entry name" value="NAD(P)-binding Rossmann-fold domains"/>
    <property type="match status" value="1"/>
</dbReference>